<evidence type="ECO:0000313" key="3">
    <source>
        <dbReference type="EMBL" id="OAK61888.1"/>
    </source>
</evidence>
<organism evidence="3 4">
    <name type="scientific">Variovorax paradoxus</name>
    <dbReference type="NCBI Taxonomy" id="34073"/>
    <lineage>
        <taxon>Bacteria</taxon>
        <taxon>Pseudomonadati</taxon>
        <taxon>Pseudomonadota</taxon>
        <taxon>Betaproteobacteria</taxon>
        <taxon>Burkholderiales</taxon>
        <taxon>Comamonadaceae</taxon>
        <taxon>Variovorax</taxon>
    </lineage>
</organism>
<feature type="domain" description="DUF2157" evidence="2">
    <location>
        <begin position="14"/>
        <end position="147"/>
    </location>
</feature>
<keyword evidence="1" id="KW-1133">Transmembrane helix</keyword>
<feature type="transmembrane region" description="Helical" evidence="1">
    <location>
        <begin position="121"/>
        <end position="139"/>
    </location>
</feature>
<dbReference type="AlphaFoldDB" id="A0AA91DLN7"/>
<dbReference type="EMBL" id="LVHG01000054">
    <property type="protein sequence ID" value="OAK61888.1"/>
    <property type="molecule type" value="Genomic_DNA"/>
</dbReference>
<feature type="transmembrane region" description="Helical" evidence="1">
    <location>
        <begin position="96"/>
        <end position="115"/>
    </location>
</feature>
<evidence type="ECO:0000313" key="4">
    <source>
        <dbReference type="Proteomes" id="UP000077852"/>
    </source>
</evidence>
<evidence type="ECO:0000256" key="1">
    <source>
        <dbReference type="SAM" id="Phobius"/>
    </source>
</evidence>
<gene>
    <name evidence="3" type="ORF">A3K87_19960</name>
</gene>
<evidence type="ECO:0000259" key="2">
    <source>
        <dbReference type="Pfam" id="PF09925"/>
    </source>
</evidence>
<feature type="transmembrane region" description="Helical" evidence="1">
    <location>
        <begin position="68"/>
        <end position="89"/>
    </location>
</feature>
<feature type="transmembrane region" description="Helical" evidence="1">
    <location>
        <begin position="41"/>
        <end position="62"/>
    </location>
</feature>
<feature type="transmembrane region" description="Helical" evidence="1">
    <location>
        <begin position="211"/>
        <end position="230"/>
    </location>
</feature>
<proteinExistence type="predicted"/>
<keyword evidence="1" id="KW-0812">Transmembrane</keyword>
<feature type="transmembrane region" description="Helical" evidence="1">
    <location>
        <begin position="177"/>
        <end position="199"/>
    </location>
</feature>
<dbReference type="Proteomes" id="UP000077852">
    <property type="component" value="Unassembled WGS sequence"/>
</dbReference>
<keyword evidence="1" id="KW-0472">Membrane</keyword>
<dbReference type="Pfam" id="PF09925">
    <property type="entry name" value="DUF2157"/>
    <property type="match status" value="1"/>
</dbReference>
<protein>
    <recommendedName>
        <fullName evidence="2">DUF2157 domain-containing protein</fullName>
    </recommendedName>
</protein>
<feature type="transmembrane region" description="Helical" evidence="1">
    <location>
        <begin position="146"/>
        <end position="165"/>
    </location>
</feature>
<dbReference type="RefSeq" id="WP_081269035.1">
    <property type="nucleotide sequence ID" value="NZ_LVHG01000054.1"/>
</dbReference>
<comment type="caution">
    <text evidence="3">The sequence shown here is derived from an EMBL/GenBank/DDBJ whole genome shotgun (WGS) entry which is preliminary data.</text>
</comment>
<accession>A0AA91DLN7</accession>
<reference evidence="3 4" key="1">
    <citation type="submission" date="2016-03" db="EMBL/GenBank/DDBJ databases">
        <title>Genome sequence of Variovorax paradoxus KB5.</title>
        <authorList>
            <person name="Jeong H."/>
            <person name="Hong C.E."/>
            <person name="Jo S.H."/>
            <person name="Park J.M."/>
        </authorList>
    </citation>
    <scope>NUCLEOTIDE SEQUENCE [LARGE SCALE GENOMIC DNA]</scope>
    <source>
        <strain evidence="3 4">KB5</strain>
    </source>
</reference>
<feature type="transmembrane region" description="Helical" evidence="1">
    <location>
        <begin position="294"/>
        <end position="313"/>
    </location>
</feature>
<dbReference type="InterPro" id="IPR018677">
    <property type="entry name" value="DUF2157"/>
</dbReference>
<feature type="transmembrane region" description="Helical" evidence="1">
    <location>
        <begin position="236"/>
        <end position="253"/>
    </location>
</feature>
<name>A0AA91DLN7_VARPD</name>
<feature type="transmembrane region" description="Helical" evidence="1">
    <location>
        <begin position="260"/>
        <end position="282"/>
    </location>
</feature>
<sequence>MNIRLALYELARIHRLPSARMHALFALAELDAQPTQLPQRFWRVVALLAAGLGGFGIVMWVAGNWGSLGRAGQFALLQGWVLLTALAAWRSATLRTPMGLLCLLGTGALFAYYGQTYQTGADAWQLFALWAVLSLPLCLGVRSDVLWFPWAMVACSAIGLWTYAHTGHRWRFDDSDLPIHLVGWGMGVLLITVLSPWARHWVGETHWSQRLAMLALAVNVTLTSLAGLLWRSEVSPHYFLGLALMCGASGVLMQRQWFDIVGLSAAVLCVDTLLVAGLARILFDGGGIDTMGRLLLIGLVAAGLLAVSVAVVMRRQNTVLAASRQQGATA</sequence>